<keyword evidence="3" id="KW-1003">Cell membrane</keyword>
<keyword evidence="7 8" id="KW-0472">Membrane</keyword>
<feature type="transmembrane region" description="Helical" evidence="8">
    <location>
        <begin position="359"/>
        <end position="386"/>
    </location>
</feature>
<evidence type="ECO:0000256" key="6">
    <source>
        <dbReference type="ARBA" id="ARBA00022989"/>
    </source>
</evidence>
<protein>
    <recommendedName>
        <fullName evidence="9">ABC transmembrane type-1 domain-containing protein</fullName>
    </recommendedName>
</protein>
<organism evidence="10">
    <name type="scientific">marine sediment metagenome</name>
    <dbReference type="NCBI Taxonomy" id="412755"/>
    <lineage>
        <taxon>unclassified sequences</taxon>
        <taxon>metagenomes</taxon>
        <taxon>ecological metagenomes</taxon>
    </lineage>
</organism>
<feature type="transmembrane region" description="Helical" evidence="8">
    <location>
        <begin position="392"/>
        <end position="412"/>
    </location>
</feature>
<keyword evidence="4" id="KW-0997">Cell inner membrane</keyword>
<keyword evidence="5 8" id="KW-0812">Transmembrane</keyword>
<feature type="transmembrane region" description="Helical" evidence="8">
    <location>
        <begin position="331"/>
        <end position="352"/>
    </location>
</feature>
<sequence>MGKRFTLYTTIFLLIGIGLAPVLYMFIRSLFVDGGFSLRNYETLFQTDREWRLLFNSLSLAGATTLITVLLGVPLGTLFAKTDLPLKRFFTILFVIPLLVPSYILAIAWFYCLGRSGIVAMIFNADVGILTSNLLFGFAGTLFVMVSALLPVVIILTITYLRMVNPNLEEAAMLYGPWTTVLRKITIPLITPGIALAGLIVFILTLGEFGVPSFLRFDVYPVESFTQFSAFYNFNTATAAAIPLGLITLVVLIIERFFLRKKTFIFRTMGSEKKMLVVPLGKSKPFFMVAVSILVFILVIIPLCILMHKSVSISAYTEAFIRSIGSIMRSLVYASIGATCLVVFGFFLGYILARKAIRLFYAVDSIAIFLFALPGAVIGIGLSGLWNTPGTNFIYASMCIIIFGYIAQYTALGERIMAATFSHVPHSMEEAAQNVGAGWFRRLSGILVPLAKRGMVATWFIGFIFCLRDIGITMMVYPPAHDTLPVRIFTLMANSPEDVISAMCVIMIMITLLPLGGLGLVKRYIK</sequence>
<evidence type="ECO:0000256" key="3">
    <source>
        <dbReference type="ARBA" id="ARBA00022475"/>
    </source>
</evidence>
<evidence type="ECO:0000256" key="1">
    <source>
        <dbReference type="ARBA" id="ARBA00004429"/>
    </source>
</evidence>
<name>A0A0F9LAJ3_9ZZZZ</name>
<dbReference type="AlphaFoldDB" id="A0A0F9LAJ3"/>
<feature type="domain" description="ABC transmembrane type-1" evidence="9">
    <location>
        <begin position="54"/>
        <end position="255"/>
    </location>
</feature>
<comment type="caution">
    <text evidence="10">The sequence shown here is derived from an EMBL/GenBank/DDBJ whole genome shotgun (WGS) entry which is preliminary data.</text>
</comment>
<evidence type="ECO:0000256" key="5">
    <source>
        <dbReference type="ARBA" id="ARBA00022692"/>
    </source>
</evidence>
<dbReference type="GO" id="GO:0055085">
    <property type="term" value="P:transmembrane transport"/>
    <property type="evidence" value="ECO:0007669"/>
    <property type="project" value="InterPro"/>
</dbReference>
<evidence type="ECO:0000259" key="9">
    <source>
        <dbReference type="PROSITE" id="PS50928"/>
    </source>
</evidence>
<keyword evidence="6 8" id="KW-1133">Transmembrane helix</keyword>
<dbReference type="EMBL" id="LAZR01007579">
    <property type="protein sequence ID" value="KKM84361.1"/>
    <property type="molecule type" value="Genomic_DNA"/>
</dbReference>
<feature type="transmembrane region" description="Helical" evidence="8">
    <location>
        <begin position="500"/>
        <end position="521"/>
    </location>
</feature>
<dbReference type="PROSITE" id="PS50928">
    <property type="entry name" value="ABC_TM1"/>
    <property type="match status" value="2"/>
</dbReference>
<dbReference type="InterPro" id="IPR035906">
    <property type="entry name" value="MetI-like_sf"/>
</dbReference>
<accession>A0A0F9LAJ3</accession>
<feature type="transmembrane region" description="Helical" evidence="8">
    <location>
        <begin position="231"/>
        <end position="254"/>
    </location>
</feature>
<evidence type="ECO:0000256" key="2">
    <source>
        <dbReference type="ARBA" id="ARBA00022448"/>
    </source>
</evidence>
<feature type="transmembrane region" description="Helical" evidence="8">
    <location>
        <begin position="53"/>
        <end position="77"/>
    </location>
</feature>
<dbReference type="CDD" id="cd06261">
    <property type="entry name" value="TM_PBP2"/>
    <property type="match status" value="2"/>
</dbReference>
<feature type="domain" description="ABC transmembrane type-1" evidence="9">
    <location>
        <begin position="327"/>
        <end position="518"/>
    </location>
</feature>
<evidence type="ECO:0000256" key="8">
    <source>
        <dbReference type="SAM" id="Phobius"/>
    </source>
</evidence>
<feature type="transmembrane region" description="Helical" evidence="8">
    <location>
        <begin position="185"/>
        <end position="211"/>
    </location>
</feature>
<proteinExistence type="predicted"/>
<dbReference type="Pfam" id="PF00528">
    <property type="entry name" value="BPD_transp_1"/>
    <property type="match status" value="2"/>
</dbReference>
<feature type="transmembrane region" description="Helical" evidence="8">
    <location>
        <begin position="286"/>
        <end position="311"/>
    </location>
</feature>
<dbReference type="InterPro" id="IPR000515">
    <property type="entry name" value="MetI-like"/>
</dbReference>
<keyword evidence="2" id="KW-0813">Transport</keyword>
<dbReference type="SUPFAM" id="SSF161098">
    <property type="entry name" value="MetI-like"/>
    <property type="match status" value="2"/>
</dbReference>
<evidence type="ECO:0000256" key="4">
    <source>
        <dbReference type="ARBA" id="ARBA00022519"/>
    </source>
</evidence>
<feature type="transmembrane region" description="Helical" evidence="8">
    <location>
        <begin position="118"/>
        <end position="136"/>
    </location>
</feature>
<reference evidence="10" key="1">
    <citation type="journal article" date="2015" name="Nature">
        <title>Complex archaea that bridge the gap between prokaryotes and eukaryotes.</title>
        <authorList>
            <person name="Spang A."/>
            <person name="Saw J.H."/>
            <person name="Jorgensen S.L."/>
            <person name="Zaremba-Niedzwiedzka K."/>
            <person name="Martijn J."/>
            <person name="Lind A.E."/>
            <person name="van Eijk R."/>
            <person name="Schleper C."/>
            <person name="Guy L."/>
            <person name="Ettema T.J."/>
        </authorList>
    </citation>
    <scope>NUCLEOTIDE SEQUENCE</scope>
</reference>
<comment type="subcellular location">
    <subcellularLocation>
        <location evidence="1">Cell inner membrane</location>
        <topology evidence="1">Multi-pass membrane protein</topology>
    </subcellularLocation>
</comment>
<dbReference type="PANTHER" id="PTHR43357">
    <property type="entry name" value="INNER MEMBRANE ABC TRANSPORTER PERMEASE PROTEIN YDCV"/>
    <property type="match status" value="1"/>
</dbReference>
<feature type="transmembrane region" description="Helical" evidence="8">
    <location>
        <begin position="6"/>
        <end position="32"/>
    </location>
</feature>
<dbReference type="Gene3D" id="1.10.3720.10">
    <property type="entry name" value="MetI-like"/>
    <property type="match status" value="2"/>
</dbReference>
<feature type="transmembrane region" description="Helical" evidence="8">
    <location>
        <begin position="456"/>
        <end position="480"/>
    </location>
</feature>
<dbReference type="PANTHER" id="PTHR43357:SF3">
    <property type="entry name" value="FE(3+)-TRANSPORT SYSTEM PERMEASE PROTEIN FBPB 2"/>
    <property type="match status" value="1"/>
</dbReference>
<feature type="transmembrane region" description="Helical" evidence="8">
    <location>
        <begin position="89"/>
        <end position="111"/>
    </location>
</feature>
<feature type="transmembrane region" description="Helical" evidence="8">
    <location>
        <begin position="142"/>
        <end position="164"/>
    </location>
</feature>
<dbReference type="GO" id="GO:0005886">
    <property type="term" value="C:plasma membrane"/>
    <property type="evidence" value="ECO:0007669"/>
    <property type="project" value="UniProtKB-SubCell"/>
</dbReference>
<gene>
    <name evidence="10" type="ORF">LCGC14_1299950</name>
</gene>
<evidence type="ECO:0000256" key="7">
    <source>
        <dbReference type="ARBA" id="ARBA00023136"/>
    </source>
</evidence>
<evidence type="ECO:0000313" key="10">
    <source>
        <dbReference type="EMBL" id="KKM84361.1"/>
    </source>
</evidence>